<protein>
    <recommendedName>
        <fullName evidence="3">T4 beta protein</fullName>
    </recommendedName>
</protein>
<dbReference type="KEGG" id="sgu:SGLAU_10425"/>
<evidence type="ECO:0000313" key="2">
    <source>
        <dbReference type="Proteomes" id="UP000029482"/>
    </source>
</evidence>
<gene>
    <name evidence="1" type="ORF">SGLAU_10425</name>
</gene>
<reference evidence="2" key="1">
    <citation type="journal article" date="2015" name="J. Biotechnol.">
        <title>Complete genome sequence of the actinobacterium Streptomyces glaucescens GLA.O (DSM 40922) consisting of a linear chromosome and one linear plasmid.</title>
        <authorList>
            <person name="Ortseifen V."/>
            <person name="Winkler A."/>
            <person name="Albersmeier A."/>
            <person name="Wendler S."/>
            <person name="Puhler A."/>
            <person name="Kalinowski J."/>
            <person name="Ruckert C."/>
        </authorList>
    </citation>
    <scope>NUCLEOTIDE SEQUENCE [LARGE SCALE GENOMIC DNA]</scope>
    <source>
        <strain evidence="2">DSM 40922 / GLA O</strain>
    </source>
</reference>
<proteinExistence type="predicted"/>
<dbReference type="AlphaFoldDB" id="A0A089X2Q5"/>
<accession>A0A089X2Q5</accession>
<evidence type="ECO:0000313" key="1">
    <source>
        <dbReference type="EMBL" id="AIR98092.1"/>
    </source>
</evidence>
<dbReference type="Pfam" id="PF14350">
    <property type="entry name" value="Beta_protein"/>
    <property type="match status" value="1"/>
</dbReference>
<dbReference type="Proteomes" id="UP000029482">
    <property type="component" value="Chromosome"/>
</dbReference>
<dbReference type="OrthoDB" id="4300514at2"/>
<evidence type="ECO:0008006" key="3">
    <source>
        <dbReference type="Google" id="ProtNLM"/>
    </source>
</evidence>
<sequence length="351" mass="38914">MSGPLYVPVLPVRPHAVAAVKDLAQWTRDRMAPLWTLPVMTAANADELQQAVDKEVGRVAAVQKYTWAWLDAPYAELDKTPYVNLLPFYWSHTPLRPVTDPDRPASHQDVAAHSAREGGNGLGIRIRLPNTWNDGLAERTAALLARTDPEVRVDLLLDLQAVRPGRPDTGKEALRALDALVPLTSWRTVAALAGGFPDDIDGLLERDRGDADRIDWETWYEIRASGRSYAEAVRYGDYGTLPARNLSRAADDGDRSPFGLLRYTTARSFLLARFWAGKRGETGVTREAARWITESPDFRGEGASKGDLWYRQCARTTGSKGTGNAGTWNKVGNVQHMTYVVRCLSEDAERT</sequence>
<dbReference type="eggNOG" id="ENOG50318N5">
    <property type="taxonomic scope" value="Bacteria"/>
</dbReference>
<dbReference type="InterPro" id="IPR025683">
    <property type="entry name" value="Protein_beta"/>
</dbReference>
<name>A0A089X2Q5_STRGA</name>
<dbReference type="EMBL" id="CP009438">
    <property type="protein sequence ID" value="AIR98092.1"/>
    <property type="molecule type" value="Genomic_DNA"/>
</dbReference>
<keyword evidence="2" id="KW-1185">Reference proteome</keyword>
<organism evidence="1 2">
    <name type="scientific">Streptomyces glaucescens</name>
    <dbReference type="NCBI Taxonomy" id="1907"/>
    <lineage>
        <taxon>Bacteria</taxon>
        <taxon>Bacillati</taxon>
        <taxon>Actinomycetota</taxon>
        <taxon>Actinomycetes</taxon>
        <taxon>Kitasatosporales</taxon>
        <taxon>Streptomycetaceae</taxon>
        <taxon>Streptomyces</taxon>
    </lineage>
</organism>
<dbReference type="RefSeq" id="WP_043500390.1">
    <property type="nucleotide sequence ID" value="NZ_CP009438.1"/>
</dbReference>
<dbReference type="HOGENOM" id="CLU_064951_0_0_11"/>
<dbReference type="STRING" id="1907.SGLAU_10425"/>